<sequence length="423" mass="46758">MKMALIHCILNINATVMVTGMVLLDSNLANKDFTLKQFRADFPALNSNGVYLDSAATALKPQVMVDATVAYYARNTATAKRSLHHDALQVTAAIDKARQHVANLLHASNNTEIIWTRGATESINLIAQSYARCVLQPNDEIIVSELEHHSNLIPWLIVAKQTGAKVIKWSANIDELSSLISSRTKIVAITHMSNVTGFCPNLATISQIVHQYNAILVVDGAQGIVHHDIDVTTLDIDFYAFSAHKLYGPTGLGVLYGKQSLLEQMSVWHGGGKMLKSTSFDDFIQEDTPYKFEAGTPNIAGIIGFNATLDWLTNWDLKKAENYTEQLAHYTKSQLSKLSNLQFYSVENSPIITFNLNDIHHNDVAILLSEQNIAIRTGELCAQPLMNKLGCHGVIRLSLMPYNNKQDVDTFILALQNAIEILA</sequence>
<dbReference type="Proteomes" id="UP000194800">
    <property type="component" value="Unassembled WGS sequence"/>
</dbReference>
<dbReference type="NCBIfam" id="TIGR03392">
    <property type="entry name" value="FeS_syn_CsdA"/>
    <property type="match status" value="1"/>
</dbReference>
<comment type="similarity">
    <text evidence="2">Belongs to the class-V pyridoxal-phosphate-dependent aminotransferase family. Csd subfamily.</text>
</comment>
<dbReference type="GO" id="GO:0030170">
    <property type="term" value="F:pyridoxal phosphate binding"/>
    <property type="evidence" value="ECO:0007669"/>
    <property type="project" value="InterPro"/>
</dbReference>
<dbReference type="AlphaFoldDB" id="A0A242NHZ4"/>
<dbReference type="EMBL" id="NART01000018">
    <property type="protein sequence ID" value="OTQ10452.1"/>
    <property type="molecule type" value="Genomic_DNA"/>
</dbReference>
<evidence type="ECO:0000313" key="11">
    <source>
        <dbReference type="Proteomes" id="UP000194800"/>
    </source>
</evidence>
<dbReference type="EMBL" id="NARP01000015">
    <property type="protein sequence ID" value="OTP99638.1"/>
    <property type="molecule type" value="Genomic_DNA"/>
</dbReference>
<dbReference type="InterPro" id="IPR000192">
    <property type="entry name" value="Aminotrans_V_dom"/>
</dbReference>
<dbReference type="Gene3D" id="3.90.1150.10">
    <property type="entry name" value="Aspartate Aminotransferase, domain 1"/>
    <property type="match status" value="1"/>
</dbReference>
<dbReference type="InterPro" id="IPR022471">
    <property type="entry name" value="Cys_desulphurase_CdsA"/>
</dbReference>
<dbReference type="InterPro" id="IPR015422">
    <property type="entry name" value="PyrdxlP-dep_Trfase_small"/>
</dbReference>
<evidence type="ECO:0000256" key="4">
    <source>
        <dbReference type="ARBA" id="ARBA00022679"/>
    </source>
</evidence>
<evidence type="ECO:0000256" key="3">
    <source>
        <dbReference type="ARBA" id="ARBA00012239"/>
    </source>
</evidence>
<dbReference type="EC" id="2.8.1.7" evidence="3"/>
<comment type="cofactor">
    <cofactor evidence="1 7">
        <name>pyridoxal 5'-phosphate</name>
        <dbReference type="ChEBI" id="CHEBI:597326"/>
    </cofactor>
</comment>
<keyword evidence="5" id="KW-0663">Pyridoxal phosphate</keyword>
<dbReference type="PROSITE" id="PS00595">
    <property type="entry name" value="AA_TRANSFER_CLASS_5"/>
    <property type="match status" value="1"/>
</dbReference>
<evidence type="ECO:0000256" key="5">
    <source>
        <dbReference type="ARBA" id="ARBA00022898"/>
    </source>
</evidence>
<feature type="domain" description="Aminotransferase class V" evidence="8">
    <location>
        <begin position="50"/>
        <end position="411"/>
    </location>
</feature>
<dbReference type="PANTHER" id="PTHR43586:SF8">
    <property type="entry name" value="CYSTEINE DESULFURASE 1, CHLOROPLASTIC"/>
    <property type="match status" value="1"/>
</dbReference>
<evidence type="ECO:0000256" key="2">
    <source>
        <dbReference type="ARBA" id="ARBA00010447"/>
    </source>
</evidence>
<organism evidence="9 12">
    <name type="scientific">Gilliamella apicola</name>
    <dbReference type="NCBI Taxonomy" id="1196095"/>
    <lineage>
        <taxon>Bacteria</taxon>
        <taxon>Pseudomonadati</taxon>
        <taxon>Pseudomonadota</taxon>
        <taxon>Gammaproteobacteria</taxon>
        <taxon>Orbales</taxon>
        <taxon>Orbaceae</taxon>
        <taxon>Gilliamella</taxon>
    </lineage>
</organism>
<evidence type="ECO:0000256" key="7">
    <source>
        <dbReference type="RuleBase" id="RU004504"/>
    </source>
</evidence>
<evidence type="ECO:0000256" key="1">
    <source>
        <dbReference type="ARBA" id="ARBA00001933"/>
    </source>
</evidence>
<dbReference type="Gene3D" id="3.40.640.10">
    <property type="entry name" value="Type I PLP-dependent aspartate aminotransferase-like (Major domain)"/>
    <property type="match status" value="1"/>
</dbReference>
<evidence type="ECO:0000313" key="12">
    <source>
        <dbReference type="Proteomes" id="UP000194977"/>
    </source>
</evidence>
<dbReference type="CDD" id="cd06453">
    <property type="entry name" value="SufS_like"/>
    <property type="match status" value="1"/>
</dbReference>
<dbReference type="InterPro" id="IPR015421">
    <property type="entry name" value="PyrdxlP-dep_Trfase_major"/>
</dbReference>
<keyword evidence="4" id="KW-0808">Transferase</keyword>
<dbReference type="SUPFAM" id="SSF53383">
    <property type="entry name" value="PLP-dependent transferases"/>
    <property type="match status" value="1"/>
</dbReference>
<evidence type="ECO:0000313" key="9">
    <source>
        <dbReference type="EMBL" id="OTP99638.1"/>
    </source>
</evidence>
<dbReference type="GO" id="GO:0031071">
    <property type="term" value="F:cysteine desulfurase activity"/>
    <property type="evidence" value="ECO:0007669"/>
    <property type="project" value="UniProtKB-EC"/>
</dbReference>
<comment type="caution">
    <text evidence="9">The sequence shown here is derived from an EMBL/GenBank/DDBJ whole genome shotgun (WGS) entry which is preliminary data.</text>
</comment>
<dbReference type="GO" id="GO:0016226">
    <property type="term" value="P:iron-sulfur cluster assembly"/>
    <property type="evidence" value="ECO:0007669"/>
    <property type="project" value="InterPro"/>
</dbReference>
<dbReference type="InterPro" id="IPR015424">
    <property type="entry name" value="PyrdxlP-dep_Trfase"/>
</dbReference>
<keyword evidence="11" id="KW-1185">Reference proteome</keyword>
<dbReference type="PANTHER" id="PTHR43586">
    <property type="entry name" value="CYSTEINE DESULFURASE"/>
    <property type="match status" value="1"/>
</dbReference>
<dbReference type="GO" id="GO:0006534">
    <property type="term" value="P:cysteine metabolic process"/>
    <property type="evidence" value="ECO:0007669"/>
    <property type="project" value="InterPro"/>
</dbReference>
<dbReference type="Proteomes" id="UP000194977">
    <property type="component" value="Unassembled WGS sequence"/>
</dbReference>
<reference evidence="11 12" key="1">
    <citation type="submission" date="2017-03" db="EMBL/GenBank/DDBJ databases">
        <title>Comparative genomics of honeybee gut symbionts reveal geographically distinct and subgroup specific antibiotic resistance.</title>
        <authorList>
            <person name="Ludvigsen J."/>
            <person name="Porcellato D."/>
            <person name="Labee-Lund T.M."/>
            <person name="Amdam G.V."/>
            <person name="Rudi K."/>
        </authorList>
    </citation>
    <scope>NUCLEOTIDE SEQUENCE [LARGE SCALE GENOMIC DNA]</scope>
    <source>
        <strain evidence="9 12">A-7-12</strain>
        <strain evidence="10 11">A-9-12</strain>
    </source>
</reference>
<proteinExistence type="inferred from homology"/>
<evidence type="ECO:0000313" key="10">
    <source>
        <dbReference type="EMBL" id="OTQ10452.1"/>
    </source>
</evidence>
<evidence type="ECO:0000259" key="8">
    <source>
        <dbReference type="Pfam" id="PF00266"/>
    </source>
</evidence>
<comment type="catalytic activity">
    <reaction evidence="6">
        <text>(sulfur carrier)-H + L-cysteine = (sulfur carrier)-SH + L-alanine</text>
        <dbReference type="Rhea" id="RHEA:43892"/>
        <dbReference type="Rhea" id="RHEA-COMP:14737"/>
        <dbReference type="Rhea" id="RHEA-COMP:14739"/>
        <dbReference type="ChEBI" id="CHEBI:29917"/>
        <dbReference type="ChEBI" id="CHEBI:35235"/>
        <dbReference type="ChEBI" id="CHEBI:57972"/>
        <dbReference type="ChEBI" id="CHEBI:64428"/>
        <dbReference type="EC" id="2.8.1.7"/>
    </reaction>
</comment>
<dbReference type="Pfam" id="PF00266">
    <property type="entry name" value="Aminotran_5"/>
    <property type="match status" value="1"/>
</dbReference>
<gene>
    <name evidence="10" type="ORF">B6C91_05745</name>
    <name evidence="9" type="ORF">B6D08_07095</name>
</gene>
<protein>
    <recommendedName>
        <fullName evidence="3">cysteine desulfurase</fullName>
        <ecNumber evidence="3">2.8.1.7</ecNumber>
    </recommendedName>
</protein>
<accession>A0A242NHZ4</accession>
<dbReference type="InterPro" id="IPR020578">
    <property type="entry name" value="Aminotrans_V_PyrdxlP_BS"/>
</dbReference>
<dbReference type="InterPro" id="IPR010970">
    <property type="entry name" value="Cys_dSase_SufS"/>
</dbReference>
<name>A0A242NHZ4_9GAMM</name>
<evidence type="ECO:0000256" key="6">
    <source>
        <dbReference type="ARBA" id="ARBA00050776"/>
    </source>
</evidence>